<feature type="compositionally biased region" description="Pro residues" evidence="2">
    <location>
        <begin position="1203"/>
        <end position="1229"/>
    </location>
</feature>
<keyword evidence="3" id="KW-0812">Transmembrane</keyword>
<keyword evidence="7" id="KW-1185">Reference proteome</keyword>
<dbReference type="Pfam" id="PF22936">
    <property type="entry name" value="Pol_BBD"/>
    <property type="match status" value="1"/>
</dbReference>
<feature type="region of interest" description="Disordered" evidence="2">
    <location>
        <begin position="1049"/>
        <end position="1077"/>
    </location>
</feature>
<dbReference type="PROSITE" id="PS50892">
    <property type="entry name" value="V_SNARE"/>
    <property type="match status" value="1"/>
</dbReference>
<evidence type="ECO:0000313" key="7">
    <source>
        <dbReference type="Proteomes" id="UP001648503"/>
    </source>
</evidence>
<dbReference type="PANTHER" id="PTHR11439:SF483">
    <property type="entry name" value="PEPTIDE SYNTHASE GLIP-LIKE, PUTATIVE (AFU_ORTHOLOGUE AFUA_3G12920)-RELATED"/>
    <property type="match status" value="1"/>
</dbReference>
<comment type="caution">
    <text evidence="6">The sequence shown here is derived from an EMBL/GenBank/DDBJ whole genome shotgun (WGS) entry which is preliminary data.</text>
</comment>
<feature type="transmembrane region" description="Helical" evidence="3">
    <location>
        <begin position="1171"/>
        <end position="1192"/>
    </location>
</feature>
<dbReference type="InterPro" id="IPR036397">
    <property type="entry name" value="RNaseH_sf"/>
</dbReference>
<dbReference type="Gene3D" id="1.20.5.110">
    <property type="match status" value="1"/>
</dbReference>
<keyword evidence="1" id="KW-0175">Coiled coil</keyword>
<feature type="domain" description="Integrase catalytic" evidence="5">
    <location>
        <begin position="554"/>
        <end position="722"/>
    </location>
</feature>
<evidence type="ECO:0000256" key="2">
    <source>
        <dbReference type="SAM" id="MobiDB-lite"/>
    </source>
</evidence>
<feature type="region of interest" description="Disordered" evidence="2">
    <location>
        <begin position="1203"/>
        <end position="1240"/>
    </location>
</feature>
<dbReference type="Pfam" id="PF00957">
    <property type="entry name" value="Synaptobrevin"/>
    <property type="match status" value="1"/>
</dbReference>
<feature type="compositionally biased region" description="Basic and acidic residues" evidence="2">
    <location>
        <begin position="1061"/>
        <end position="1070"/>
    </location>
</feature>
<evidence type="ECO:0008006" key="8">
    <source>
        <dbReference type="Google" id="ProtNLM"/>
    </source>
</evidence>
<dbReference type="SUPFAM" id="SSF58038">
    <property type="entry name" value="SNARE fusion complex"/>
    <property type="match status" value="1"/>
</dbReference>
<evidence type="ECO:0000259" key="5">
    <source>
        <dbReference type="PROSITE" id="PS50994"/>
    </source>
</evidence>
<evidence type="ECO:0000256" key="3">
    <source>
        <dbReference type="SAM" id="Phobius"/>
    </source>
</evidence>
<evidence type="ECO:0000313" key="6">
    <source>
        <dbReference type="EMBL" id="KAH6587292.1"/>
    </source>
</evidence>
<gene>
    <name evidence="6" type="ORF">BASA50_001298</name>
</gene>
<reference evidence="6 7" key="1">
    <citation type="submission" date="2021-02" db="EMBL/GenBank/DDBJ databases">
        <title>Variation within the Batrachochytrium salamandrivorans European outbreak.</title>
        <authorList>
            <person name="Kelly M."/>
            <person name="Pasmans F."/>
            <person name="Shea T.P."/>
            <person name="Munoz J.F."/>
            <person name="Carranza S."/>
            <person name="Cuomo C.A."/>
            <person name="Martel A."/>
        </authorList>
    </citation>
    <scope>NUCLEOTIDE SEQUENCE [LARGE SCALE GENOMIC DNA]</scope>
    <source>
        <strain evidence="6 7">AMFP18/2</strain>
    </source>
</reference>
<dbReference type="InterPro" id="IPR001584">
    <property type="entry name" value="Integrase_cat-core"/>
</dbReference>
<feature type="region of interest" description="Disordered" evidence="2">
    <location>
        <begin position="227"/>
        <end position="272"/>
    </location>
</feature>
<protein>
    <recommendedName>
        <fullName evidence="8">V-SNARE coiled-coil homology domain-containing protein</fullName>
    </recommendedName>
</protein>
<dbReference type="PROSITE" id="PS50994">
    <property type="entry name" value="INTEGRASE"/>
    <property type="match status" value="1"/>
</dbReference>
<dbReference type="Pfam" id="PF25597">
    <property type="entry name" value="SH3_retrovirus"/>
    <property type="match status" value="1"/>
</dbReference>
<keyword evidence="3" id="KW-0472">Membrane</keyword>
<dbReference type="InterPro" id="IPR012337">
    <property type="entry name" value="RNaseH-like_sf"/>
</dbReference>
<dbReference type="PANTHER" id="PTHR11439">
    <property type="entry name" value="GAG-POL-RELATED RETROTRANSPOSON"/>
    <property type="match status" value="1"/>
</dbReference>
<dbReference type="CDD" id="cd09272">
    <property type="entry name" value="RNase_HI_RT_Ty1"/>
    <property type="match status" value="1"/>
</dbReference>
<dbReference type="InterPro" id="IPR054722">
    <property type="entry name" value="PolX-like_BBD"/>
</dbReference>
<organism evidence="6 7">
    <name type="scientific">Batrachochytrium salamandrivorans</name>
    <dbReference type="NCBI Taxonomy" id="1357716"/>
    <lineage>
        <taxon>Eukaryota</taxon>
        <taxon>Fungi</taxon>
        <taxon>Fungi incertae sedis</taxon>
        <taxon>Chytridiomycota</taxon>
        <taxon>Chytridiomycota incertae sedis</taxon>
        <taxon>Chytridiomycetes</taxon>
        <taxon>Rhizophydiales</taxon>
        <taxon>Rhizophydiales incertae sedis</taxon>
        <taxon>Batrachochytrium</taxon>
    </lineage>
</organism>
<dbReference type="Gene3D" id="3.30.420.10">
    <property type="entry name" value="Ribonuclease H-like superfamily/Ribonuclease H"/>
    <property type="match status" value="1"/>
</dbReference>
<dbReference type="InterPro" id="IPR057670">
    <property type="entry name" value="SH3_retrovirus"/>
</dbReference>
<keyword evidence="3" id="KW-1133">Transmembrane helix</keyword>
<proteinExistence type="predicted"/>
<dbReference type="InterPro" id="IPR042855">
    <property type="entry name" value="V_SNARE_CC"/>
</dbReference>
<accession>A0ABQ8EY55</accession>
<evidence type="ECO:0000259" key="4">
    <source>
        <dbReference type="PROSITE" id="PS50892"/>
    </source>
</evidence>
<sequence>MSPGPAIIKISDGFVIHCLTETNYHQWAKGITTHLMMTDSWIPHIIDEPPKNPSKTFILRDNVICSLISSTIDQNQMHLVSDAHGYPMFAKACWESIKAVYTSASITDGMDLYRDLNKVFYDPSLGVAELLDQMDLLRRKLAVAAVTFADPIWVSMVASKLLDGSDAWLSCRGTIKNLQPNELHPSQFRNFLLKEERVLIDARVLGMPQSCDTALFNNNGISNHNRGFNGISSQHRINNNSSNSNRNRNNGYNNQNRNNGQSNHNQRSNQQTNDCCNKLQFSYSSNISQLHNTYDSVFLTQHTPTIKTKDTERDMAFMAIANSDDLISDSGATAHMTCRKEWLFDYTPISHYSVSTATKEPHIVEGKGTLRLLSYHDGKAVPISITNVLYVPNYAVNLISECCLEEKGCTIKSSKNGRIIYDKYGNVAFIANRHNKLNKLNCKIVIPIKDTIIKDKQDQSLAVSSTIKSSKTNRTIYDKYGNVAFTANRHNNFNKLNRKIVIPIKGTIIKDKQDQSLAVSSTFKSPATISVWNQRLGHLSDSGIQTLTKRAQGLDIIPNKQGNSLKSESCISGKAHRAPFPTTITTTTTTTKSNQLLHMDIAEPMNLASANHAKQVKSETIIPVKAIFSDNGGKFKSRDSDAFLTSKEISRQLATPHIPQQTGTAEHKNQNIMDSARSMVIKSGLSPSFLVEAVSTANYIQNCFPHSYINGVTPFDKWTSLAPWVVHLRALEYLAHALRTPALITKSKLRTMQCIMLGYATCAKVYRLLNLSTNKIITCCDAFFKETKTKLLLYFSMRDLRPIHTCLNVKAIRDRLNMTMVLSQRHYLQDILKQSQMSNYHPAATLAEVSNTLVAAQEQEGRTASPYCKAVGSIIYAMIATRPDISAAISQVSKYLYYLTDTHWSTIKRILRSIKYFLNHPLTFSNNVIHLTGYYNADWGGDLYSRRNTSEYVFFLGNSCISWRSSKQTVVALSTAETEYVSATTATQELLFLKTFLTEIGYPINKTTTLYSDSQSAIANTKNIQLRHASNKHMDIKLHFPKDQVKLGNRELLSDSDDDEPTRPRDDHLGIEIGPDTDPFSDTHEEDLLSLQRPGIGMSVQSNNPTNQVIVDIDHVAQLTHSNIGKLISRGDHLEEMRGKAARLKDVGGLFKKRARVVHTVSCMQYIKSNFMVGVYGGAMLCMIILLLLVFARGTTVARPPTGPMPIGGMPPAPLPKPAPAPAPAPIPQPGSGGNGAGIPAGGNGNQAACPCGNPYPYPIPIPYPIPYPYPIPIPYPIPYPLPQYHHSIHHRNTLIHTLILQVQL</sequence>
<dbReference type="EMBL" id="JAFCIX010000566">
    <property type="protein sequence ID" value="KAH6587292.1"/>
    <property type="molecule type" value="Genomic_DNA"/>
</dbReference>
<feature type="compositionally biased region" description="Low complexity" evidence="2">
    <location>
        <begin position="231"/>
        <end position="271"/>
    </location>
</feature>
<evidence type="ECO:0000256" key="1">
    <source>
        <dbReference type="PROSITE-ProRule" id="PRU00290"/>
    </source>
</evidence>
<name>A0ABQ8EY55_9FUNG</name>
<dbReference type="SUPFAM" id="SSF53098">
    <property type="entry name" value="Ribonuclease H-like"/>
    <property type="match status" value="1"/>
</dbReference>
<feature type="domain" description="V-SNARE coiled-coil homology" evidence="4">
    <location>
        <begin position="1105"/>
        <end position="1165"/>
    </location>
</feature>
<feature type="compositionally biased region" description="Gly residues" evidence="2">
    <location>
        <begin position="1231"/>
        <end position="1240"/>
    </location>
</feature>
<dbReference type="Proteomes" id="UP001648503">
    <property type="component" value="Unassembled WGS sequence"/>
</dbReference>